<dbReference type="Proteomes" id="UP000507245">
    <property type="component" value="Unassembled WGS sequence"/>
</dbReference>
<organism evidence="1 2">
    <name type="scientific">Prunus armeniaca</name>
    <name type="common">Apricot</name>
    <name type="synonym">Armeniaca vulgaris</name>
    <dbReference type="NCBI Taxonomy" id="36596"/>
    <lineage>
        <taxon>Eukaryota</taxon>
        <taxon>Viridiplantae</taxon>
        <taxon>Streptophyta</taxon>
        <taxon>Embryophyta</taxon>
        <taxon>Tracheophyta</taxon>
        <taxon>Spermatophyta</taxon>
        <taxon>Magnoliopsida</taxon>
        <taxon>eudicotyledons</taxon>
        <taxon>Gunneridae</taxon>
        <taxon>Pentapetalae</taxon>
        <taxon>rosids</taxon>
        <taxon>fabids</taxon>
        <taxon>Rosales</taxon>
        <taxon>Rosaceae</taxon>
        <taxon>Amygdaloideae</taxon>
        <taxon>Amygdaleae</taxon>
        <taxon>Prunus</taxon>
    </lineage>
</organism>
<dbReference type="AlphaFoldDB" id="A0A6J5XUX8"/>
<dbReference type="OrthoDB" id="10071381at2759"/>
<gene>
    <name evidence="1" type="ORF">ORAREDHAP_LOCUS40901</name>
</gene>
<evidence type="ECO:0000313" key="1">
    <source>
        <dbReference type="EMBL" id="CAB4316032.1"/>
    </source>
</evidence>
<reference evidence="2" key="1">
    <citation type="journal article" date="2020" name="Genome Biol.">
        <title>Gamete binning: chromosome-level and haplotype-resolved genome assembly enabled by high-throughput single-cell sequencing of gamete genomes.</title>
        <authorList>
            <person name="Campoy J.A."/>
            <person name="Sun H."/>
            <person name="Goel M."/>
            <person name="Jiao W.-B."/>
            <person name="Folz-Donahue K."/>
            <person name="Wang N."/>
            <person name="Rubio M."/>
            <person name="Liu C."/>
            <person name="Kukat C."/>
            <person name="Ruiz D."/>
            <person name="Huettel B."/>
            <person name="Schneeberger K."/>
        </authorList>
    </citation>
    <scope>NUCLEOTIDE SEQUENCE [LARGE SCALE GENOMIC DNA]</scope>
    <source>
        <strain evidence="2">cv. Rojo Pasion</strain>
    </source>
</reference>
<protein>
    <submittedName>
        <fullName evidence="1">Uncharacterized protein</fullName>
    </submittedName>
</protein>
<name>A0A6J5XUX8_PRUAR</name>
<sequence length="59" mass="6989">MLKTLPDCCSQYCLKRKVLMDDTNGLAWRNRKYNTPAVNDTEDIRRVRKKAPCTRPEFQ</sequence>
<proteinExistence type="predicted"/>
<keyword evidence="2" id="KW-1185">Reference proteome</keyword>
<dbReference type="EMBL" id="CAEKKB010000006">
    <property type="protein sequence ID" value="CAB4316032.1"/>
    <property type="molecule type" value="Genomic_DNA"/>
</dbReference>
<accession>A0A6J5XUX8</accession>
<evidence type="ECO:0000313" key="2">
    <source>
        <dbReference type="Proteomes" id="UP000507245"/>
    </source>
</evidence>